<name>A0A1Q9EFS0_SYMMI</name>
<comment type="caution">
    <text evidence="1">The sequence shown here is derived from an EMBL/GenBank/DDBJ whole genome shotgun (WGS) entry which is preliminary data.</text>
</comment>
<feature type="non-terminal residue" evidence="1">
    <location>
        <position position="303"/>
    </location>
</feature>
<evidence type="ECO:0000313" key="2">
    <source>
        <dbReference type="Proteomes" id="UP000186817"/>
    </source>
</evidence>
<organism evidence="1 2">
    <name type="scientific">Symbiodinium microadriaticum</name>
    <name type="common">Dinoflagellate</name>
    <name type="synonym">Zooxanthella microadriatica</name>
    <dbReference type="NCBI Taxonomy" id="2951"/>
    <lineage>
        <taxon>Eukaryota</taxon>
        <taxon>Sar</taxon>
        <taxon>Alveolata</taxon>
        <taxon>Dinophyceae</taxon>
        <taxon>Suessiales</taxon>
        <taxon>Symbiodiniaceae</taxon>
        <taxon>Symbiodinium</taxon>
    </lineage>
</organism>
<proteinExistence type="predicted"/>
<dbReference type="OrthoDB" id="466769at2759"/>
<gene>
    <name evidence="1" type="ORF">AK812_SmicGene10471</name>
</gene>
<reference evidence="1 2" key="1">
    <citation type="submission" date="2016-02" db="EMBL/GenBank/DDBJ databases">
        <title>Genome analysis of coral dinoflagellate symbionts highlights evolutionary adaptations to a symbiotic lifestyle.</title>
        <authorList>
            <person name="Aranda M."/>
            <person name="Li Y."/>
            <person name="Liew Y.J."/>
            <person name="Baumgarten S."/>
            <person name="Simakov O."/>
            <person name="Wilson M."/>
            <person name="Piel J."/>
            <person name="Ashoor H."/>
            <person name="Bougouffa S."/>
            <person name="Bajic V.B."/>
            <person name="Ryu T."/>
            <person name="Ravasi T."/>
            <person name="Bayer T."/>
            <person name="Micklem G."/>
            <person name="Kim H."/>
            <person name="Bhak J."/>
            <person name="Lajeunesse T.C."/>
            <person name="Voolstra C.R."/>
        </authorList>
    </citation>
    <scope>NUCLEOTIDE SEQUENCE [LARGE SCALE GENOMIC DNA]</scope>
    <source>
        <strain evidence="1 2">CCMP2467</strain>
    </source>
</reference>
<evidence type="ECO:0000313" key="1">
    <source>
        <dbReference type="EMBL" id="OLQ06241.1"/>
    </source>
</evidence>
<dbReference type="EMBL" id="LSRX01000165">
    <property type="protein sequence ID" value="OLQ06241.1"/>
    <property type="molecule type" value="Genomic_DNA"/>
</dbReference>
<dbReference type="AlphaFoldDB" id="A0A1Q9EFS0"/>
<sequence length="303" mass="31735">MAMRAGVGSSLSYQIENVHLLADQVPGLQQSSVPAGATSYNITVARAFTKLLGAFVTFNKTGENHVSNFEYPGEAFPNVSAATIMEGQLQLGALQFPRNSVKSIAEYHHFLEIMAGTYDSKIRNMRLPNFDNTDFIAAFPTERVPKHPTSGISTRSGDLCRFTFKQMLADRVDSCFIGLVSMQIVTLSGSGVILDDGQTPPPVIELQGISAGQLSLVLTQYTPLETTTQNTADIGVSAAAIAALQGQVAALPAAPDLAPYALASDLAAAEGSIAANASGLVAVNTSLSQGLATKANQSALDAL</sequence>
<dbReference type="Proteomes" id="UP000186817">
    <property type="component" value="Unassembled WGS sequence"/>
</dbReference>
<protein>
    <submittedName>
        <fullName evidence="1">Uncharacterized protein</fullName>
    </submittedName>
</protein>
<accession>A0A1Q9EFS0</accession>
<keyword evidence="2" id="KW-1185">Reference proteome</keyword>